<keyword evidence="6" id="KW-0418">Kinase</keyword>
<sequence>MTPDLFLKCALQPSAWDVAGEMLRLQWLGNHVPVPAVKALFATPDEAWLLTAALAGKTAYQRLDASADKGPVVVDALAGLLRRLHAIPVESCPFNSDHLLRLGEARWRLDRKMVKGADFDEGEAGWTPERVWTEMTSLLPLVPDPVVTHGDFSLDNILIADDGVATCIDVGRAGIADRYQDIAIAWHCLGEFGAPLQRRLLTSYGIAQADYAKIRFHLLLDKLL</sequence>
<name>A0ABQ1G6M5_9SPHN</name>
<comment type="caution">
    <text evidence="11">The sequence shown here is derived from an EMBL/GenBank/DDBJ whole genome shotgun (WGS) entry which is preliminary data.</text>
</comment>
<dbReference type="Proteomes" id="UP000618591">
    <property type="component" value="Unassembled WGS sequence"/>
</dbReference>
<evidence type="ECO:0000313" key="11">
    <source>
        <dbReference type="EMBL" id="GGA37746.1"/>
    </source>
</evidence>
<evidence type="ECO:0000256" key="3">
    <source>
        <dbReference type="ARBA" id="ARBA00017903"/>
    </source>
</evidence>
<reference evidence="12" key="1">
    <citation type="journal article" date="2019" name="Int. J. Syst. Evol. Microbiol.">
        <title>The Global Catalogue of Microorganisms (GCM) 10K type strain sequencing project: providing services to taxonomists for standard genome sequencing and annotation.</title>
        <authorList>
            <consortium name="The Broad Institute Genomics Platform"/>
            <consortium name="The Broad Institute Genome Sequencing Center for Infectious Disease"/>
            <person name="Wu L."/>
            <person name="Ma J."/>
        </authorList>
    </citation>
    <scope>NUCLEOTIDE SEQUENCE [LARGE SCALE GENOMIC DNA]</scope>
    <source>
        <strain evidence="12">CGMCC 1.10106</strain>
    </source>
</reference>
<evidence type="ECO:0000313" key="12">
    <source>
        <dbReference type="Proteomes" id="UP000618591"/>
    </source>
</evidence>
<proteinExistence type="inferred from homology"/>
<keyword evidence="8" id="KW-0046">Antibiotic resistance</keyword>
<dbReference type="InterPro" id="IPR051678">
    <property type="entry name" value="AGP_Transferase"/>
</dbReference>
<dbReference type="InterPro" id="IPR024165">
    <property type="entry name" value="Kan/Strep_kinase"/>
</dbReference>
<dbReference type="InterPro" id="IPR011009">
    <property type="entry name" value="Kinase-like_dom_sf"/>
</dbReference>
<dbReference type="EMBL" id="BMDW01000002">
    <property type="protein sequence ID" value="GGA37746.1"/>
    <property type="molecule type" value="Genomic_DNA"/>
</dbReference>
<comment type="catalytic activity">
    <reaction evidence="9">
        <text>kanamycin A + ATP = kanamycin 3'-phosphate + ADP + H(+)</text>
        <dbReference type="Rhea" id="RHEA:24256"/>
        <dbReference type="ChEBI" id="CHEBI:15378"/>
        <dbReference type="ChEBI" id="CHEBI:30616"/>
        <dbReference type="ChEBI" id="CHEBI:57909"/>
        <dbReference type="ChEBI" id="CHEBI:58214"/>
        <dbReference type="ChEBI" id="CHEBI:456216"/>
        <dbReference type="EC" id="2.7.1.95"/>
    </reaction>
</comment>
<dbReference type="CDD" id="cd05150">
    <property type="entry name" value="APH"/>
    <property type="match status" value="1"/>
</dbReference>
<dbReference type="PIRSF" id="PIRSF000706">
    <property type="entry name" value="Kanamycin_kin"/>
    <property type="match status" value="1"/>
</dbReference>
<keyword evidence="12" id="KW-1185">Reference proteome</keyword>
<dbReference type="PANTHER" id="PTHR21310:SF41">
    <property type="entry name" value="3'-PHOSPHOTRANSFERASE, PUTATIVE-RELATED"/>
    <property type="match status" value="1"/>
</dbReference>
<evidence type="ECO:0000256" key="1">
    <source>
        <dbReference type="ARBA" id="ARBA00006219"/>
    </source>
</evidence>
<dbReference type="Gene3D" id="3.90.1200.10">
    <property type="match status" value="1"/>
</dbReference>
<evidence type="ECO:0000256" key="4">
    <source>
        <dbReference type="ARBA" id="ARBA00022679"/>
    </source>
</evidence>
<keyword evidence="5" id="KW-0547">Nucleotide-binding</keyword>
<evidence type="ECO:0000256" key="5">
    <source>
        <dbReference type="ARBA" id="ARBA00022741"/>
    </source>
</evidence>
<feature type="domain" description="Aminoglycoside phosphotransferase" evidence="10">
    <location>
        <begin position="14"/>
        <end position="216"/>
    </location>
</feature>
<dbReference type="Gene3D" id="3.30.200.20">
    <property type="entry name" value="Phosphorylase Kinase, domain 1"/>
    <property type="match status" value="1"/>
</dbReference>
<dbReference type="NCBIfam" id="NF033068">
    <property type="entry name" value="APH_3p"/>
    <property type="match status" value="1"/>
</dbReference>
<dbReference type="Pfam" id="PF01636">
    <property type="entry name" value="APH"/>
    <property type="match status" value="1"/>
</dbReference>
<keyword evidence="7" id="KW-0067">ATP-binding</keyword>
<dbReference type="PANTHER" id="PTHR21310">
    <property type="entry name" value="AMINOGLYCOSIDE PHOSPHOTRANSFERASE-RELATED-RELATED"/>
    <property type="match status" value="1"/>
</dbReference>
<evidence type="ECO:0000256" key="6">
    <source>
        <dbReference type="ARBA" id="ARBA00022777"/>
    </source>
</evidence>
<protein>
    <recommendedName>
        <fullName evidence="3">Aminoglycoside 3'-phosphotransferase</fullName>
        <ecNumber evidence="2">2.7.1.95</ecNumber>
    </recommendedName>
</protein>
<dbReference type="SUPFAM" id="SSF56112">
    <property type="entry name" value="Protein kinase-like (PK-like)"/>
    <property type="match status" value="1"/>
</dbReference>
<evidence type="ECO:0000259" key="10">
    <source>
        <dbReference type="Pfam" id="PF01636"/>
    </source>
</evidence>
<gene>
    <name evidence="11" type="ORF">GCM10011395_05060</name>
</gene>
<evidence type="ECO:0000256" key="8">
    <source>
        <dbReference type="ARBA" id="ARBA00023251"/>
    </source>
</evidence>
<evidence type="ECO:0000256" key="7">
    <source>
        <dbReference type="ARBA" id="ARBA00022840"/>
    </source>
</evidence>
<keyword evidence="4" id="KW-0808">Transferase</keyword>
<dbReference type="EC" id="2.7.1.95" evidence="2"/>
<evidence type="ECO:0000256" key="9">
    <source>
        <dbReference type="ARBA" id="ARBA00048925"/>
    </source>
</evidence>
<comment type="similarity">
    <text evidence="1">Belongs to the aminoglycoside phosphotransferase family.</text>
</comment>
<organism evidence="11 12">
    <name type="scientific">Sphingomonas psychrolutea</name>
    <dbReference type="NCBI Taxonomy" id="1259676"/>
    <lineage>
        <taxon>Bacteria</taxon>
        <taxon>Pseudomonadati</taxon>
        <taxon>Pseudomonadota</taxon>
        <taxon>Alphaproteobacteria</taxon>
        <taxon>Sphingomonadales</taxon>
        <taxon>Sphingomonadaceae</taxon>
        <taxon>Sphingomonas</taxon>
    </lineage>
</organism>
<accession>A0ABQ1G6M5</accession>
<evidence type="ECO:0000256" key="2">
    <source>
        <dbReference type="ARBA" id="ARBA00012193"/>
    </source>
</evidence>
<dbReference type="InterPro" id="IPR002575">
    <property type="entry name" value="Aminoglycoside_PTrfase"/>
</dbReference>